<organism evidence="1">
    <name type="scientific">Arundo donax</name>
    <name type="common">Giant reed</name>
    <name type="synonym">Donax arundinaceus</name>
    <dbReference type="NCBI Taxonomy" id="35708"/>
    <lineage>
        <taxon>Eukaryota</taxon>
        <taxon>Viridiplantae</taxon>
        <taxon>Streptophyta</taxon>
        <taxon>Embryophyta</taxon>
        <taxon>Tracheophyta</taxon>
        <taxon>Spermatophyta</taxon>
        <taxon>Magnoliopsida</taxon>
        <taxon>Liliopsida</taxon>
        <taxon>Poales</taxon>
        <taxon>Poaceae</taxon>
        <taxon>PACMAD clade</taxon>
        <taxon>Arundinoideae</taxon>
        <taxon>Arundineae</taxon>
        <taxon>Arundo</taxon>
    </lineage>
</organism>
<name>A0A0A9ADZ2_ARUDO</name>
<protein>
    <submittedName>
        <fullName evidence="1">Uncharacterized protein</fullName>
    </submittedName>
</protein>
<reference evidence="1" key="1">
    <citation type="submission" date="2014-09" db="EMBL/GenBank/DDBJ databases">
        <authorList>
            <person name="Magalhaes I.L.F."/>
            <person name="Oliveira U."/>
            <person name="Santos F.R."/>
            <person name="Vidigal T.H.D.A."/>
            <person name="Brescovit A.D."/>
            <person name="Santos A.J."/>
        </authorList>
    </citation>
    <scope>NUCLEOTIDE SEQUENCE</scope>
    <source>
        <tissue evidence="1">Shoot tissue taken approximately 20 cm above the soil surface</tissue>
    </source>
</reference>
<dbReference type="EMBL" id="GBRH01250730">
    <property type="protein sequence ID" value="JAD47165.1"/>
    <property type="molecule type" value="Transcribed_RNA"/>
</dbReference>
<sequence length="9" mass="1027">MVARVILLL</sequence>
<accession>A0A0A9ADZ2</accession>
<reference evidence="1" key="2">
    <citation type="journal article" date="2015" name="Data Brief">
        <title>Shoot transcriptome of the giant reed, Arundo donax.</title>
        <authorList>
            <person name="Barrero R.A."/>
            <person name="Guerrero F.D."/>
            <person name="Moolhuijzen P."/>
            <person name="Goolsby J.A."/>
            <person name="Tidwell J."/>
            <person name="Bellgard S.E."/>
            <person name="Bellgard M.I."/>
        </authorList>
    </citation>
    <scope>NUCLEOTIDE SEQUENCE</scope>
    <source>
        <tissue evidence="1">Shoot tissue taken approximately 20 cm above the soil surface</tissue>
    </source>
</reference>
<proteinExistence type="predicted"/>
<evidence type="ECO:0000313" key="1">
    <source>
        <dbReference type="EMBL" id="JAD47165.1"/>
    </source>
</evidence>